<dbReference type="Pfam" id="PF13649">
    <property type="entry name" value="Methyltransf_25"/>
    <property type="match status" value="1"/>
</dbReference>
<dbReference type="PANTHER" id="PTHR18895:SF74">
    <property type="entry name" value="MTRF1L RELEASE FACTOR GLUTAMINE METHYLTRANSFERASE"/>
    <property type="match status" value="1"/>
</dbReference>
<dbReference type="AlphaFoldDB" id="A0A6J4IAH8"/>
<dbReference type="EMBL" id="CADCSY010000087">
    <property type="protein sequence ID" value="CAA9245564.1"/>
    <property type="molecule type" value="Genomic_DNA"/>
</dbReference>
<dbReference type="GO" id="GO:0032259">
    <property type="term" value="P:methylation"/>
    <property type="evidence" value="ECO:0007669"/>
    <property type="project" value="InterPro"/>
</dbReference>
<sequence length="201" mass="21268">MRFGPVDIRHDDDVLAPRPWTIAQADWAAALPPGPMLELGCGAGHIGLAAAALTGSPLVQVDRSEAACRWAATNAAAEGLDARVEQRCGELHEVLRDDERFAVVIADPPYVESSDVRQFPEDPEDAIDGGEDGLDLVRTFLTTAARHLAPGGSIVLQLGAPDQIDAVASWLGRPGAPRLAVVERRVVADDRSLALLRATSG</sequence>
<gene>
    <name evidence="2" type="ORF">AVDCRST_MAG20-1960</name>
</gene>
<dbReference type="CDD" id="cd02440">
    <property type="entry name" value="AdoMet_MTases"/>
    <property type="match status" value="1"/>
</dbReference>
<dbReference type="PANTHER" id="PTHR18895">
    <property type="entry name" value="HEMK METHYLTRANSFERASE"/>
    <property type="match status" value="1"/>
</dbReference>
<name>A0A6J4IAH8_9ACTN</name>
<dbReference type="Gene3D" id="3.40.50.150">
    <property type="entry name" value="Vaccinia Virus protein VP39"/>
    <property type="match status" value="1"/>
</dbReference>
<dbReference type="InterPro" id="IPR041698">
    <property type="entry name" value="Methyltransf_25"/>
</dbReference>
<reference evidence="2" key="1">
    <citation type="submission" date="2020-02" db="EMBL/GenBank/DDBJ databases">
        <authorList>
            <person name="Meier V. D."/>
        </authorList>
    </citation>
    <scope>NUCLEOTIDE SEQUENCE</scope>
    <source>
        <strain evidence="2">AVDCRST_MAG20</strain>
    </source>
</reference>
<feature type="domain" description="Methyltransferase" evidence="1">
    <location>
        <begin position="37"/>
        <end position="106"/>
    </location>
</feature>
<evidence type="ECO:0000259" key="1">
    <source>
        <dbReference type="Pfam" id="PF13649"/>
    </source>
</evidence>
<protein>
    <recommendedName>
        <fullName evidence="1">Methyltransferase domain-containing protein</fullName>
    </recommendedName>
</protein>
<dbReference type="InterPro" id="IPR029063">
    <property type="entry name" value="SAM-dependent_MTases_sf"/>
</dbReference>
<proteinExistence type="predicted"/>
<accession>A0A6J4IAH8</accession>
<dbReference type="GO" id="GO:0003676">
    <property type="term" value="F:nucleic acid binding"/>
    <property type="evidence" value="ECO:0007669"/>
    <property type="project" value="InterPro"/>
</dbReference>
<dbReference type="GO" id="GO:0008168">
    <property type="term" value="F:methyltransferase activity"/>
    <property type="evidence" value="ECO:0007669"/>
    <property type="project" value="InterPro"/>
</dbReference>
<dbReference type="SUPFAM" id="SSF53335">
    <property type="entry name" value="S-adenosyl-L-methionine-dependent methyltransferases"/>
    <property type="match status" value="1"/>
</dbReference>
<dbReference type="InterPro" id="IPR050320">
    <property type="entry name" value="N5-glutamine_MTase"/>
</dbReference>
<dbReference type="InterPro" id="IPR002052">
    <property type="entry name" value="DNA_methylase_N6_adenine_CS"/>
</dbReference>
<evidence type="ECO:0000313" key="2">
    <source>
        <dbReference type="EMBL" id="CAA9245564.1"/>
    </source>
</evidence>
<organism evidence="2">
    <name type="scientific">uncultured Acidimicrobiales bacterium</name>
    <dbReference type="NCBI Taxonomy" id="310071"/>
    <lineage>
        <taxon>Bacteria</taxon>
        <taxon>Bacillati</taxon>
        <taxon>Actinomycetota</taxon>
        <taxon>Acidimicrobiia</taxon>
        <taxon>Acidimicrobiales</taxon>
        <taxon>environmental samples</taxon>
    </lineage>
</organism>
<dbReference type="PROSITE" id="PS00092">
    <property type="entry name" value="N6_MTASE"/>
    <property type="match status" value="1"/>
</dbReference>